<dbReference type="Proteomes" id="UP001497453">
    <property type="component" value="Chromosome 4"/>
</dbReference>
<name>A0ABP1DM97_9APHY</name>
<evidence type="ECO:0000313" key="3">
    <source>
        <dbReference type="Proteomes" id="UP001497453"/>
    </source>
</evidence>
<keyword evidence="3" id="KW-1185">Reference proteome</keyword>
<sequence>MPHLEPQPQPPPTSRKLDRPLLQDQLLSPMANIPAERDPEYHGVAHRFTKGTRLLPMVPWPRLPDAADLPRDPPPTGLRPPNKCMWAHDPSEFRFISRFGDSMKFGGGIIQTLWSRSQIASFENNYTHEIIECLFDDPSRMPAPRRRRPWPVLKLPRAVAMRHEPPLGLIDEGSDHDEELSLEIAMEDDSDVEHEVSTLPDDPKFPSYIPWECKDAGWKEHVVDRVIYRSGNRRRTRLIVKMPRRQEEIVDPPNGGEAVYARSEGDADEAKNVAVDFRTSLGLQNPEEDVKDEDVVMSEAQEDTGGDDHDEVENADVEQDQDQGAVADEEQDQDEDSDEDEYYHRRTPTPVIKRPKLPDEYSTRGIPILQEKIPRRHLPHTLLVHDPYNASMGQHPTDDASLVSTEPIVYKRVYPAPDDAFLDNVAHIYLNPDNILGNGRHSNVYSAPLELPPPLSTYDSASVRPGVVRVAAKVSLPEKHARELLNNEGDIYNTFPGFFTEEYCGWHVLTPFVKTPTPSCQVVPKFFGFYVPDKKSKQLERDADGKLLWPWQRRSPILLMEDCGTPIDLEEMSVDQRAECYSLIIRLHFQDFHHNSFRTHSILVQPGPLILPPHLRSMDRPSFRCINFSRTQTEKKWTAKEIPVGTSASKEEKERVSRAFDRSIQLEWHHARQQLGFDVVSAI</sequence>
<feature type="region of interest" description="Disordered" evidence="1">
    <location>
        <begin position="248"/>
        <end position="267"/>
    </location>
</feature>
<dbReference type="EMBL" id="OZ037947">
    <property type="protein sequence ID" value="CAL1708319.1"/>
    <property type="molecule type" value="Genomic_DNA"/>
</dbReference>
<proteinExistence type="predicted"/>
<protein>
    <submittedName>
        <fullName evidence="2">Uncharacterized protein</fullName>
    </submittedName>
</protein>
<reference evidence="3" key="1">
    <citation type="submission" date="2024-04" db="EMBL/GenBank/DDBJ databases">
        <authorList>
            <person name="Shaw F."/>
            <person name="Minotto A."/>
        </authorList>
    </citation>
    <scope>NUCLEOTIDE SEQUENCE [LARGE SCALE GENOMIC DNA]</scope>
</reference>
<evidence type="ECO:0000256" key="1">
    <source>
        <dbReference type="SAM" id="MobiDB-lite"/>
    </source>
</evidence>
<feature type="region of interest" description="Disordered" evidence="1">
    <location>
        <begin position="278"/>
        <end position="359"/>
    </location>
</feature>
<evidence type="ECO:0000313" key="2">
    <source>
        <dbReference type="EMBL" id="CAL1708319.1"/>
    </source>
</evidence>
<organism evidence="2 3">
    <name type="scientific">Somion occarium</name>
    <dbReference type="NCBI Taxonomy" id="3059160"/>
    <lineage>
        <taxon>Eukaryota</taxon>
        <taxon>Fungi</taxon>
        <taxon>Dikarya</taxon>
        <taxon>Basidiomycota</taxon>
        <taxon>Agaricomycotina</taxon>
        <taxon>Agaricomycetes</taxon>
        <taxon>Polyporales</taxon>
        <taxon>Cerrenaceae</taxon>
        <taxon>Somion</taxon>
    </lineage>
</organism>
<accession>A0ABP1DM97</accession>
<gene>
    <name evidence="2" type="ORF">GFSPODELE1_LOCUS6799</name>
</gene>
<feature type="compositionally biased region" description="Acidic residues" evidence="1">
    <location>
        <begin position="286"/>
        <end position="341"/>
    </location>
</feature>